<dbReference type="PANTHER" id="PTHR11439:SF483">
    <property type="entry name" value="PEPTIDE SYNTHASE GLIP-LIKE, PUTATIVE (AFU_ORTHOLOGUE AFUA_3G12920)-RELATED"/>
    <property type="match status" value="1"/>
</dbReference>
<reference evidence="2" key="2">
    <citation type="submission" date="2022-01" db="EMBL/GenBank/DDBJ databases">
        <authorList>
            <person name="Yamashiro T."/>
            <person name="Shiraishi A."/>
            <person name="Satake H."/>
            <person name="Nakayama K."/>
        </authorList>
    </citation>
    <scope>NUCLEOTIDE SEQUENCE</scope>
</reference>
<reference evidence="2" key="1">
    <citation type="journal article" date="2022" name="Int. J. Mol. Sci.">
        <title>Draft Genome of Tanacetum Coccineum: Genomic Comparison of Closely Related Tanacetum-Family Plants.</title>
        <authorList>
            <person name="Yamashiro T."/>
            <person name="Shiraishi A."/>
            <person name="Nakayama K."/>
            <person name="Satake H."/>
        </authorList>
    </citation>
    <scope>NUCLEOTIDE SEQUENCE</scope>
</reference>
<dbReference type="EMBL" id="BQNB010010385">
    <property type="protein sequence ID" value="GJS76575.1"/>
    <property type="molecule type" value="Genomic_DNA"/>
</dbReference>
<dbReference type="Proteomes" id="UP001151760">
    <property type="component" value="Unassembled WGS sequence"/>
</dbReference>
<keyword evidence="3" id="KW-1185">Reference proteome</keyword>
<dbReference type="InterPro" id="IPR013103">
    <property type="entry name" value="RVT_2"/>
</dbReference>
<evidence type="ECO:0000259" key="1">
    <source>
        <dbReference type="Pfam" id="PF07727"/>
    </source>
</evidence>
<accession>A0ABQ4YG99</accession>
<dbReference type="Pfam" id="PF07727">
    <property type="entry name" value="RVT_2"/>
    <property type="match status" value="1"/>
</dbReference>
<evidence type="ECO:0000313" key="3">
    <source>
        <dbReference type="Proteomes" id="UP001151760"/>
    </source>
</evidence>
<proteinExistence type="predicted"/>
<dbReference type="CDD" id="cd09272">
    <property type="entry name" value="RNase_HI_RT_Ty1"/>
    <property type="match status" value="1"/>
</dbReference>
<evidence type="ECO:0000313" key="2">
    <source>
        <dbReference type="EMBL" id="GJS76575.1"/>
    </source>
</evidence>
<protein>
    <submittedName>
        <fullName evidence="2">Retrovirus-related pol polyprotein from transposon TNT 1-94</fullName>
    </submittedName>
</protein>
<organism evidence="2 3">
    <name type="scientific">Tanacetum coccineum</name>
    <dbReference type="NCBI Taxonomy" id="301880"/>
    <lineage>
        <taxon>Eukaryota</taxon>
        <taxon>Viridiplantae</taxon>
        <taxon>Streptophyta</taxon>
        <taxon>Embryophyta</taxon>
        <taxon>Tracheophyta</taxon>
        <taxon>Spermatophyta</taxon>
        <taxon>Magnoliopsida</taxon>
        <taxon>eudicotyledons</taxon>
        <taxon>Gunneridae</taxon>
        <taxon>Pentapetalae</taxon>
        <taxon>asterids</taxon>
        <taxon>campanulids</taxon>
        <taxon>Asterales</taxon>
        <taxon>Asteraceae</taxon>
        <taxon>Asteroideae</taxon>
        <taxon>Anthemideae</taxon>
        <taxon>Anthemidinae</taxon>
        <taxon>Tanacetum</taxon>
    </lineage>
</organism>
<dbReference type="PANTHER" id="PTHR11439">
    <property type="entry name" value="GAG-POL-RELATED RETROTRANSPOSON"/>
    <property type="match status" value="1"/>
</dbReference>
<feature type="domain" description="Reverse transcriptase Ty1/copia-type" evidence="1">
    <location>
        <begin position="1"/>
        <end position="60"/>
    </location>
</feature>
<comment type="caution">
    <text evidence="2">The sequence shown here is derived from an EMBL/GenBank/DDBJ whole genome shotgun (WGS) entry which is preliminary data.</text>
</comment>
<sequence length="532" mass="61471">MDVKTAFLNGLLKEVYISQPDGFVDPYIPDHVYKLKKPLCGLKQAPRAWYYKLSSFLIENHSIKVLLKLRVHQSPRGIFISQSQSTLELLKKHGMDGCDSISTPMATAKLDADLHDTLTDQTKYRSMIGGLMYLTASRPNIAFVTFICARYQAWPTVKHFKEGSMTNVKAYQEAYNFWEKNCAIAISCNPVQHSRTKHINIRYHVIKEHVKLGTVELYFVRMEYQLADLFTKALPKERFEYLVHRIEFIMAQKQPQQIISRDLLVPPNKQYGLVEANKKIDLTNPSSSKILGNILRKHLLCFSLIASTLVPWIYIQKIIVDHIQTENPDIPKRLNEPYHKVEHDDVVKSISNSRKNNGLGMRISEWMLTKEMKQTKHYKLYDVEFGIDVPITQILRRRQPDPVTPILTAAQIDVTNLDVATQMSLATARSIEDFEAQQAMKKVDEHLMDEDIKKLMEGDEEFNANKSVDDILNSQEDLKTRIEPRSHKERPKVEKNVDLISIEEEVEEESAKDDWIRKKEKGIVEIKDTPIP</sequence>
<name>A0ABQ4YG99_9ASTR</name>
<gene>
    <name evidence="2" type="ORF">Tco_0726456</name>
</gene>